<evidence type="ECO:0000313" key="3">
    <source>
        <dbReference type="EMBL" id="MDQ0512855.1"/>
    </source>
</evidence>
<keyword evidence="4" id="KW-1185">Reference proteome</keyword>
<gene>
    <name evidence="3" type="ORF">QOZ99_003770</name>
</gene>
<name>A0ABU0LW17_9HYPH</name>
<evidence type="ECO:0008006" key="5">
    <source>
        <dbReference type="Google" id="ProtNLM"/>
    </source>
</evidence>
<dbReference type="EMBL" id="JAUSVR010000017">
    <property type="protein sequence ID" value="MDQ0512855.1"/>
    <property type="molecule type" value="Genomic_DNA"/>
</dbReference>
<dbReference type="RefSeq" id="WP_306891514.1">
    <property type="nucleotide sequence ID" value="NZ_JAUSVR010000017.1"/>
</dbReference>
<proteinExistence type="predicted"/>
<feature type="signal peptide" evidence="2">
    <location>
        <begin position="1"/>
        <end position="37"/>
    </location>
</feature>
<keyword evidence="2" id="KW-0732">Signal</keyword>
<feature type="chain" id="PRO_5045410746" description="DUF2946 domain-containing protein" evidence="2">
    <location>
        <begin position="38"/>
        <end position="131"/>
    </location>
</feature>
<sequence length="131" mass="13050">MKTTDRHTLRRIVMALAVAYLLVLQSLLGGAASGAHAGNLATVDAFGQVLCLTGHQTPASPPDSPSAPAHHAPDCCTTGCQISALAALPPAAAGIAAPRPVVAERALLPADAAVAAGLQRSPKNARAPPLA</sequence>
<evidence type="ECO:0000256" key="1">
    <source>
        <dbReference type="SAM" id="MobiDB-lite"/>
    </source>
</evidence>
<evidence type="ECO:0000313" key="4">
    <source>
        <dbReference type="Proteomes" id="UP001235094"/>
    </source>
</evidence>
<dbReference type="Proteomes" id="UP001235094">
    <property type="component" value="Unassembled WGS sequence"/>
</dbReference>
<organism evidence="3 4">
    <name type="scientific">Ancylobacter amanitiformis</name>
    <dbReference type="NCBI Taxonomy" id="217069"/>
    <lineage>
        <taxon>Bacteria</taxon>
        <taxon>Pseudomonadati</taxon>
        <taxon>Pseudomonadota</taxon>
        <taxon>Alphaproteobacteria</taxon>
        <taxon>Hyphomicrobiales</taxon>
        <taxon>Xanthobacteraceae</taxon>
        <taxon>Ancylobacter</taxon>
    </lineage>
</organism>
<comment type="caution">
    <text evidence="3">The sequence shown here is derived from an EMBL/GenBank/DDBJ whole genome shotgun (WGS) entry which is preliminary data.</text>
</comment>
<protein>
    <recommendedName>
        <fullName evidence="5">DUF2946 domain-containing protein</fullName>
    </recommendedName>
</protein>
<feature type="region of interest" description="Disordered" evidence="1">
    <location>
        <begin position="54"/>
        <end position="73"/>
    </location>
</feature>
<accession>A0ABU0LW17</accession>
<evidence type="ECO:0000256" key="2">
    <source>
        <dbReference type="SAM" id="SignalP"/>
    </source>
</evidence>
<reference evidence="3 4" key="1">
    <citation type="submission" date="2023-07" db="EMBL/GenBank/DDBJ databases">
        <title>Genomic Encyclopedia of Type Strains, Phase IV (KMG-IV): sequencing the most valuable type-strain genomes for metagenomic binning, comparative biology and taxonomic classification.</title>
        <authorList>
            <person name="Goeker M."/>
        </authorList>
    </citation>
    <scope>NUCLEOTIDE SEQUENCE [LARGE SCALE GENOMIC DNA]</scope>
    <source>
        <strain evidence="3 4">DSM 15561</strain>
    </source>
</reference>